<dbReference type="Proteomes" id="UP000056925">
    <property type="component" value="Chromosome"/>
</dbReference>
<evidence type="ECO:0000256" key="2">
    <source>
        <dbReference type="ARBA" id="ARBA00001966"/>
    </source>
</evidence>
<comment type="similarity">
    <text evidence="5">Belongs to the SsuE family. Isf subfamily.</text>
</comment>
<dbReference type="InterPro" id="IPR005025">
    <property type="entry name" value="FMN_Rdtase-like_dom"/>
</dbReference>
<accession>A0A0E3NDC4</accession>
<evidence type="ECO:0000256" key="1">
    <source>
        <dbReference type="ARBA" id="ARBA00001917"/>
    </source>
</evidence>
<evidence type="ECO:0000256" key="3">
    <source>
        <dbReference type="ARBA" id="ARBA00022630"/>
    </source>
</evidence>
<keyword evidence="4" id="KW-0288">FMN</keyword>
<organism evidence="7 8">
    <name type="scientific">Methanosarcina thermophila CHTI-55</name>
    <dbReference type="NCBI Taxonomy" id="1434121"/>
    <lineage>
        <taxon>Archaea</taxon>
        <taxon>Methanobacteriati</taxon>
        <taxon>Methanobacteriota</taxon>
        <taxon>Stenosarchaea group</taxon>
        <taxon>Methanomicrobia</taxon>
        <taxon>Methanosarcinales</taxon>
        <taxon>Methanosarcinaceae</taxon>
        <taxon>Methanosarcina</taxon>
    </lineage>
</organism>
<proteinExistence type="inferred from homology"/>
<dbReference type="HOGENOM" id="CLU_050993_2_0_2"/>
<gene>
    <name evidence="7" type="ORF">MSTHC_0030</name>
</gene>
<reference evidence="7 8" key="1">
    <citation type="submission" date="2014-07" db="EMBL/GenBank/DDBJ databases">
        <title>Methanogenic archaea and the global carbon cycle.</title>
        <authorList>
            <person name="Henriksen J.R."/>
            <person name="Luke J."/>
            <person name="Reinhart S."/>
            <person name="Benedict M.N."/>
            <person name="Youngblut N.D."/>
            <person name="Metcalf M.E."/>
            <person name="Whitaker R.J."/>
            <person name="Metcalf W.W."/>
        </authorList>
    </citation>
    <scope>NUCLEOTIDE SEQUENCE [LARGE SCALE GENOMIC DNA]</scope>
    <source>
        <strain evidence="7 8">CHTI-55</strain>
    </source>
</reference>
<dbReference type="InterPro" id="IPR029039">
    <property type="entry name" value="Flavoprotein-like_sf"/>
</dbReference>
<dbReference type="Pfam" id="PF03358">
    <property type="entry name" value="FMN_red"/>
    <property type="match status" value="1"/>
</dbReference>
<dbReference type="PANTHER" id="PTHR43278">
    <property type="entry name" value="NAD(P)H-DEPENDENT FMN-CONTAINING OXIDOREDUCTASE YWQN-RELATED"/>
    <property type="match status" value="1"/>
</dbReference>
<evidence type="ECO:0000256" key="5">
    <source>
        <dbReference type="ARBA" id="ARBA00038292"/>
    </source>
</evidence>
<dbReference type="KEGG" id="mthe:MSTHC_0030"/>
<name>A0A0E3NDC4_METTE</name>
<dbReference type="EMBL" id="CP009502">
    <property type="protein sequence ID" value="AKB14348.1"/>
    <property type="molecule type" value="Genomic_DNA"/>
</dbReference>
<evidence type="ECO:0000313" key="7">
    <source>
        <dbReference type="EMBL" id="AKB14348.1"/>
    </source>
</evidence>
<comment type="cofactor">
    <cofactor evidence="1">
        <name>FMN</name>
        <dbReference type="ChEBI" id="CHEBI:58210"/>
    </cofactor>
</comment>
<sequence length="224" mass="25839">MKVMAINGSPRKNWNTATLLEKALEGAASEGAETEIVHLYDLEFKGCTSCFACKLKDGKSLARCAIKDELTPVLERLEEADAVILGSPIYLGNLTGEMRSFMERYIFPYITYSVDVQTFYPKNIPVGFIYTMNIKEENFDMFCLDKVFELNERLATRIFGYSESLWSTDTYQFDDYSKYLSSIFNPEEKAKRQKEVFPQDCQKAFEMGARFVRRQKALEAEKEK</sequence>
<dbReference type="SUPFAM" id="SSF52218">
    <property type="entry name" value="Flavoproteins"/>
    <property type="match status" value="1"/>
</dbReference>
<evidence type="ECO:0000256" key="4">
    <source>
        <dbReference type="ARBA" id="ARBA00022643"/>
    </source>
</evidence>
<dbReference type="GO" id="GO:0016491">
    <property type="term" value="F:oxidoreductase activity"/>
    <property type="evidence" value="ECO:0007669"/>
    <property type="project" value="InterPro"/>
</dbReference>
<comment type="cofactor">
    <cofactor evidence="2">
        <name>[4Fe-4S] cluster</name>
        <dbReference type="ChEBI" id="CHEBI:49883"/>
    </cofactor>
</comment>
<dbReference type="GeneID" id="41601284"/>
<dbReference type="Gene3D" id="3.40.50.360">
    <property type="match status" value="1"/>
</dbReference>
<feature type="domain" description="NADPH-dependent FMN reductase-like" evidence="6">
    <location>
        <begin position="1"/>
        <end position="105"/>
    </location>
</feature>
<dbReference type="RefSeq" id="WP_048166611.1">
    <property type="nucleotide sequence ID" value="NZ_CP009502.1"/>
</dbReference>
<dbReference type="AlphaFoldDB" id="A0A0E3NDC4"/>
<protein>
    <submittedName>
        <fullName evidence="7">Iron-sulfur flavoprotein</fullName>
    </submittedName>
</protein>
<dbReference type="PANTHER" id="PTHR43278:SF2">
    <property type="entry name" value="IRON-SULFUR FLAVOPROTEIN"/>
    <property type="match status" value="1"/>
</dbReference>
<evidence type="ECO:0000313" key="8">
    <source>
        <dbReference type="Proteomes" id="UP000056925"/>
    </source>
</evidence>
<dbReference type="InterPro" id="IPR051796">
    <property type="entry name" value="ISF_SsuE-like"/>
</dbReference>
<evidence type="ECO:0000259" key="6">
    <source>
        <dbReference type="Pfam" id="PF03358"/>
    </source>
</evidence>
<keyword evidence="3" id="KW-0285">Flavoprotein</keyword>
<dbReference type="PATRIC" id="fig|1434121.4.peg.40"/>